<dbReference type="Proteomes" id="UP000034854">
    <property type="component" value="Unassembled WGS sequence"/>
</dbReference>
<gene>
    <name evidence="1" type="ORF">UU34_C0008G0017</name>
</gene>
<sequence>MNEAYIRKASLRARQKSKVLISRPDFQEDVIRLREKWKIPLEGIQSEDDYRKWQIELSQRTAKYLDEEWPKHRKEFDKLLKVGDLLAFESKEKELNNAAPLNALRIEIKSLLKKYALALRWEHPLKRYLLLNDVNNMENKIGVSIHGHTDSESGIEELSISIEEDTTLEDIKQGWPDIKIHQKSLAYRKQNKFQPIKNFDRDKRAYELQKEDKTTDEIGEIIQKEFNIDLDYNEIGIAINRYKKRLNIN</sequence>
<reference evidence="1 2" key="1">
    <citation type="journal article" date="2015" name="Nature">
        <title>rRNA introns, odd ribosomes, and small enigmatic genomes across a large radiation of phyla.</title>
        <authorList>
            <person name="Brown C.T."/>
            <person name="Hug L.A."/>
            <person name="Thomas B.C."/>
            <person name="Sharon I."/>
            <person name="Castelle C.J."/>
            <person name="Singh A."/>
            <person name="Wilkins M.J."/>
            <person name="Williams K.H."/>
            <person name="Banfield J.F."/>
        </authorList>
    </citation>
    <scope>NUCLEOTIDE SEQUENCE [LARGE SCALE GENOMIC DNA]</scope>
</reference>
<evidence type="ECO:0000313" key="2">
    <source>
        <dbReference type="Proteomes" id="UP000034854"/>
    </source>
</evidence>
<dbReference type="EMBL" id="LCAG01000008">
    <property type="protein sequence ID" value="KKR86993.1"/>
    <property type="molecule type" value="Genomic_DNA"/>
</dbReference>
<dbReference type="AlphaFoldDB" id="A0A0G0UDG7"/>
<protein>
    <submittedName>
        <fullName evidence="1">Uncharacterized protein</fullName>
    </submittedName>
</protein>
<comment type="caution">
    <text evidence="1">The sequence shown here is derived from an EMBL/GenBank/DDBJ whole genome shotgun (WGS) entry which is preliminary data.</text>
</comment>
<name>A0A0G0UDG7_9BACT</name>
<proteinExistence type="predicted"/>
<organism evidence="1 2">
    <name type="scientific">Candidatus Curtissbacteria bacterium GW2011_GWA1_41_11</name>
    <dbReference type="NCBI Taxonomy" id="1618409"/>
    <lineage>
        <taxon>Bacteria</taxon>
        <taxon>Candidatus Curtissiibacteriota</taxon>
    </lineage>
</organism>
<evidence type="ECO:0000313" key="1">
    <source>
        <dbReference type="EMBL" id="KKR86993.1"/>
    </source>
</evidence>
<accession>A0A0G0UDG7</accession>